<evidence type="ECO:0000259" key="5">
    <source>
        <dbReference type="PROSITE" id="PS51462"/>
    </source>
</evidence>
<dbReference type="Proteomes" id="UP000185478">
    <property type="component" value="Chromosome"/>
</dbReference>
<keyword evidence="7" id="KW-1185">Reference proteome</keyword>
<gene>
    <name evidence="6" type="ORF">CAQU_04645</name>
</gene>
<protein>
    <recommendedName>
        <fullName evidence="5">Nudix hydrolase domain-containing protein</fullName>
    </recommendedName>
</protein>
<name>A0A1L7CIZ6_9CORY</name>
<accession>A0A1L7CIZ6</accession>
<dbReference type="KEGG" id="caqu:CAQU_04645"/>
<dbReference type="Gene3D" id="3.90.79.10">
    <property type="entry name" value="Nucleoside Triphosphate Pyrophosphohydrolase"/>
    <property type="match status" value="1"/>
</dbReference>
<dbReference type="PANTHER" id="PTHR43046:SF2">
    <property type="entry name" value="8-OXO-DGTP DIPHOSPHATASE-RELATED"/>
    <property type="match status" value="1"/>
</dbReference>
<reference evidence="6 7" key="1">
    <citation type="submission" date="2014-08" db="EMBL/GenBank/DDBJ databases">
        <title>Complete genome sequence of Corynebacterium aquilae S-613T(T) (=DSM 44791(T)), isolated from the choana of a healthy golden eagle.</title>
        <authorList>
            <person name="Ruckert C."/>
            <person name="Albersmeier A."/>
            <person name="Winkler A."/>
            <person name="Kalinowski J."/>
        </authorList>
    </citation>
    <scope>NUCLEOTIDE SEQUENCE [LARGE SCALE GENOMIC DNA]</scope>
    <source>
        <strain evidence="6 7">S-613</strain>
    </source>
</reference>
<dbReference type="InterPro" id="IPR015797">
    <property type="entry name" value="NUDIX_hydrolase-like_dom_sf"/>
</dbReference>
<comment type="cofactor">
    <cofactor evidence="1">
        <name>Mg(2+)</name>
        <dbReference type="ChEBI" id="CHEBI:18420"/>
    </cofactor>
</comment>
<dbReference type="PROSITE" id="PS51462">
    <property type="entry name" value="NUDIX"/>
    <property type="match status" value="1"/>
</dbReference>
<evidence type="ECO:0000313" key="7">
    <source>
        <dbReference type="Proteomes" id="UP000185478"/>
    </source>
</evidence>
<dbReference type="SUPFAM" id="SSF55811">
    <property type="entry name" value="Nudix"/>
    <property type="match status" value="1"/>
</dbReference>
<evidence type="ECO:0000256" key="4">
    <source>
        <dbReference type="RuleBase" id="RU003476"/>
    </source>
</evidence>
<proteinExistence type="inferred from homology"/>
<evidence type="ECO:0000256" key="2">
    <source>
        <dbReference type="ARBA" id="ARBA00005582"/>
    </source>
</evidence>
<sequence length="143" mass="15760">MTYHHKQLPLLVLSAMIISNDEGEILHVRKTGTTSFIMPGGKREPGESPQETARREIAEELGLDTAGEALDFVGTFYEKAANEANTAVVCDVFRLCRSHTELPEPQAEIAEVRFLSPDSSLSTIAPLSRRVFAHLRDSITGNH</sequence>
<dbReference type="InterPro" id="IPR020084">
    <property type="entry name" value="NUDIX_hydrolase_CS"/>
</dbReference>
<dbReference type="InterPro" id="IPR020476">
    <property type="entry name" value="Nudix_hydrolase"/>
</dbReference>
<evidence type="ECO:0000256" key="1">
    <source>
        <dbReference type="ARBA" id="ARBA00001946"/>
    </source>
</evidence>
<dbReference type="InterPro" id="IPR000086">
    <property type="entry name" value="NUDIX_hydrolase_dom"/>
</dbReference>
<keyword evidence="3 4" id="KW-0378">Hydrolase</keyword>
<dbReference type="PROSITE" id="PS00893">
    <property type="entry name" value="NUDIX_BOX"/>
    <property type="match status" value="1"/>
</dbReference>
<dbReference type="CDD" id="cd04690">
    <property type="entry name" value="NUDIX_Hydrolase"/>
    <property type="match status" value="1"/>
</dbReference>
<feature type="domain" description="Nudix hydrolase" evidence="5">
    <location>
        <begin position="8"/>
        <end position="137"/>
    </location>
</feature>
<dbReference type="AlphaFoldDB" id="A0A1L7CIZ6"/>
<dbReference type="PANTHER" id="PTHR43046">
    <property type="entry name" value="GDP-MANNOSE MANNOSYL HYDROLASE"/>
    <property type="match status" value="1"/>
</dbReference>
<dbReference type="PRINTS" id="PR00502">
    <property type="entry name" value="NUDIXFAMILY"/>
</dbReference>
<evidence type="ECO:0000313" key="6">
    <source>
        <dbReference type="EMBL" id="APT85753.1"/>
    </source>
</evidence>
<dbReference type="Pfam" id="PF00293">
    <property type="entry name" value="NUDIX"/>
    <property type="match status" value="1"/>
</dbReference>
<evidence type="ECO:0000256" key="3">
    <source>
        <dbReference type="ARBA" id="ARBA00022801"/>
    </source>
</evidence>
<comment type="similarity">
    <text evidence="2 4">Belongs to the Nudix hydrolase family.</text>
</comment>
<dbReference type="EMBL" id="CP009245">
    <property type="protein sequence ID" value="APT85753.1"/>
    <property type="molecule type" value="Genomic_DNA"/>
</dbReference>
<organism evidence="6 7">
    <name type="scientific">Corynebacterium aquilae DSM 44791</name>
    <dbReference type="NCBI Taxonomy" id="1431546"/>
    <lineage>
        <taxon>Bacteria</taxon>
        <taxon>Bacillati</taxon>
        <taxon>Actinomycetota</taxon>
        <taxon>Actinomycetes</taxon>
        <taxon>Mycobacteriales</taxon>
        <taxon>Corynebacteriaceae</taxon>
        <taxon>Corynebacterium</taxon>
    </lineage>
</organism>
<dbReference type="GO" id="GO:0016787">
    <property type="term" value="F:hydrolase activity"/>
    <property type="evidence" value="ECO:0007669"/>
    <property type="project" value="UniProtKB-KW"/>
</dbReference>